<evidence type="ECO:0000313" key="1">
    <source>
        <dbReference type="EMBL" id="EET80195.1"/>
    </source>
</evidence>
<organism evidence="1 2">
    <name type="scientific">Campylobacter showae RM3277</name>
    <dbReference type="NCBI Taxonomy" id="553219"/>
    <lineage>
        <taxon>Bacteria</taxon>
        <taxon>Pseudomonadati</taxon>
        <taxon>Campylobacterota</taxon>
        <taxon>Epsilonproteobacteria</taxon>
        <taxon>Campylobacterales</taxon>
        <taxon>Campylobacteraceae</taxon>
        <taxon>Campylobacter</taxon>
    </lineage>
</organism>
<keyword evidence="2" id="KW-1185">Reference proteome</keyword>
<dbReference type="AlphaFoldDB" id="C6RE19"/>
<dbReference type="Proteomes" id="UP000003107">
    <property type="component" value="Unassembled WGS sequence"/>
</dbReference>
<sequence length="37" mass="4033">MIWPGQNLAAKFSRPPFISSALNLAQICATKTSRLSL</sequence>
<name>C6RE19_9BACT</name>
<reference evidence="1 2" key="1">
    <citation type="submission" date="2009-07" db="EMBL/GenBank/DDBJ databases">
        <authorList>
            <person name="Madupu R."/>
            <person name="Sebastian Y."/>
            <person name="Durkin A.S."/>
            <person name="Torralba M."/>
            <person name="Methe B."/>
            <person name="Sutton G.G."/>
            <person name="Strausberg R.L."/>
            <person name="Nelson K.E."/>
        </authorList>
    </citation>
    <scope>NUCLEOTIDE SEQUENCE [LARGE SCALE GENOMIC DNA]</scope>
    <source>
        <strain evidence="1 2">RM3277</strain>
    </source>
</reference>
<accession>C6RE19</accession>
<proteinExistence type="predicted"/>
<gene>
    <name evidence="1" type="ORF">CAMSH0001_1910</name>
</gene>
<dbReference type="EMBL" id="ACVQ01000013">
    <property type="protein sequence ID" value="EET80195.1"/>
    <property type="molecule type" value="Genomic_DNA"/>
</dbReference>
<comment type="caution">
    <text evidence="1">The sequence shown here is derived from an EMBL/GenBank/DDBJ whole genome shotgun (WGS) entry which is preliminary data.</text>
</comment>
<protein>
    <submittedName>
        <fullName evidence="1">Uncharacterized protein</fullName>
    </submittedName>
</protein>
<evidence type="ECO:0000313" key="2">
    <source>
        <dbReference type="Proteomes" id="UP000003107"/>
    </source>
</evidence>